<proteinExistence type="predicted"/>
<evidence type="ECO:0000313" key="4">
    <source>
        <dbReference type="EMBL" id="RHK94384.1"/>
    </source>
</evidence>
<evidence type="ECO:0000313" key="3">
    <source>
        <dbReference type="EMBL" id="RGV62137.1"/>
    </source>
</evidence>
<organism evidence="1 5">
    <name type="scientific">Blautia obeum</name>
    <dbReference type="NCBI Taxonomy" id="40520"/>
    <lineage>
        <taxon>Bacteria</taxon>
        <taxon>Bacillati</taxon>
        <taxon>Bacillota</taxon>
        <taxon>Clostridia</taxon>
        <taxon>Lachnospirales</taxon>
        <taxon>Lachnospiraceae</taxon>
        <taxon>Blautia</taxon>
    </lineage>
</organism>
<dbReference type="Gene3D" id="3.40.190.10">
    <property type="entry name" value="Periplasmic binding protein-like II"/>
    <property type="match status" value="2"/>
</dbReference>
<dbReference type="Pfam" id="PF13416">
    <property type="entry name" value="SBP_bac_8"/>
    <property type="match status" value="1"/>
</dbReference>
<dbReference type="Proteomes" id="UP000095409">
    <property type="component" value="Unassembled WGS sequence"/>
</dbReference>
<evidence type="ECO:0000313" key="6">
    <source>
        <dbReference type="Proteomes" id="UP000265828"/>
    </source>
</evidence>
<dbReference type="Proteomes" id="UP000265828">
    <property type="component" value="Unassembled WGS sequence"/>
</dbReference>
<dbReference type="AlphaFoldDB" id="A0A174G5A2"/>
<dbReference type="EMBL" id="QROE01000005">
    <property type="protein sequence ID" value="RHK94384.1"/>
    <property type="molecule type" value="Genomic_DNA"/>
</dbReference>
<evidence type="ECO:0000313" key="7">
    <source>
        <dbReference type="Proteomes" id="UP000283585"/>
    </source>
</evidence>
<dbReference type="Proteomes" id="UP000283585">
    <property type="component" value="Unassembled WGS sequence"/>
</dbReference>
<evidence type="ECO:0000313" key="5">
    <source>
        <dbReference type="Proteomes" id="UP000095409"/>
    </source>
</evidence>
<dbReference type="PANTHER" id="PTHR43649">
    <property type="entry name" value="ARABINOSE-BINDING PROTEIN-RELATED"/>
    <property type="match status" value="1"/>
</dbReference>
<dbReference type="SUPFAM" id="SSF53850">
    <property type="entry name" value="Periplasmic binding protein-like II"/>
    <property type="match status" value="1"/>
</dbReference>
<sequence>MYMKKLKGITWAHSRGFTSIVAVSQRYAELHPDIDITWEKRSLQEFADAPVEKLAEAYDLLIIDHPWAGFAAKHKILLPLQEYLSEEYLNDQAENSVGASHNSYNFDGYQSALAIDAATPIAVYRPDYFTDKKIPETFEEVLGLARQGIVAYAGIPINLLMDFYMFADNMADKFFTDDCMVDEESGCEILEKMRELASYCPQEMFNWDPISVHEVMASENKIYYCPFAYGYTNYSRRGYAKYLLKANDVVSFNGVPLHTVLGGTGLAISAKTKYTEEAVDFAAYAASSEIQKTIFFDNGGQPGHRSAWLDGENNRRCMNFFQDTLYTLDHSYLRPRYSGYLEFQDNAGDFVREYVMNGGNPQKIICKLNELYLISKEEKG</sequence>
<evidence type="ECO:0000313" key="2">
    <source>
        <dbReference type="EMBL" id="RGQ03381.1"/>
    </source>
</evidence>
<accession>A0A174G5A2</accession>
<evidence type="ECO:0000313" key="1">
    <source>
        <dbReference type="EMBL" id="CUO55515.1"/>
    </source>
</evidence>
<dbReference type="EMBL" id="CYZD01000014">
    <property type="protein sequence ID" value="CUO55515.1"/>
    <property type="molecule type" value="Genomic_DNA"/>
</dbReference>
<reference evidence="1 5" key="1">
    <citation type="submission" date="2015-09" db="EMBL/GenBank/DDBJ databases">
        <authorList>
            <consortium name="Pathogen Informatics"/>
        </authorList>
    </citation>
    <scope>NUCLEOTIDE SEQUENCE [LARGE SCALE GENOMIC DNA]</scope>
    <source>
        <strain evidence="1 5">2789STDY5608837</strain>
    </source>
</reference>
<gene>
    <name evidence="4" type="ORF">DW040_12025</name>
    <name evidence="3" type="ORF">DWW07_13710</name>
    <name evidence="2" type="ORF">DWZ12_12870</name>
    <name evidence="1" type="ORF">ERS852394_02467</name>
</gene>
<dbReference type="InterPro" id="IPR050490">
    <property type="entry name" value="Bact_solute-bd_prot1"/>
</dbReference>
<dbReference type="EMBL" id="QRZI01000010">
    <property type="protein sequence ID" value="RGV62137.1"/>
    <property type="molecule type" value="Genomic_DNA"/>
</dbReference>
<dbReference type="EMBL" id="QRSS01000017">
    <property type="protein sequence ID" value="RGQ03381.1"/>
    <property type="molecule type" value="Genomic_DNA"/>
</dbReference>
<protein>
    <submittedName>
        <fullName evidence="2">Extracellular solute-binding protein</fullName>
    </submittedName>
    <submittedName>
        <fullName evidence="1">Maltose-binding periplasmic proteins/domains</fullName>
    </submittedName>
</protein>
<dbReference type="InterPro" id="IPR006059">
    <property type="entry name" value="SBP"/>
</dbReference>
<evidence type="ECO:0000313" key="8">
    <source>
        <dbReference type="Proteomes" id="UP000284267"/>
    </source>
</evidence>
<name>A0A174G5A2_9FIRM</name>
<reference evidence="6 7" key="2">
    <citation type="submission" date="2018-08" db="EMBL/GenBank/DDBJ databases">
        <title>A genome reference for cultivated species of the human gut microbiota.</title>
        <authorList>
            <person name="Zou Y."/>
            <person name="Xue W."/>
            <person name="Luo G."/>
        </authorList>
    </citation>
    <scope>NUCLEOTIDE SEQUENCE [LARGE SCALE GENOMIC DNA]</scope>
    <source>
        <strain evidence="3 6">AF14-23</strain>
        <strain evidence="2 7">AF29-2BH</strain>
        <strain evidence="4 8">AF39-4</strain>
    </source>
</reference>
<dbReference type="Proteomes" id="UP000284267">
    <property type="component" value="Unassembled WGS sequence"/>
</dbReference>
<dbReference type="PANTHER" id="PTHR43649:SF12">
    <property type="entry name" value="DIACETYLCHITOBIOSE BINDING PROTEIN DASA"/>
    <property type="match status" value="1"/>
</dbReference>